<proteinExistence type="predicted"/>
<keyword evidence="4" id="KW-1185">Reference proteome</keyword>
<reference evidence="3" key="1">
    <citation type="submission" date="2021-02" db="EMBL/GenBank/DDBJ databases">
        <title>Sequencing the genomes of 1000 actinobacteria strains.</title>
        <authorList>
            <person name="Klenk H.-P."/>
        </authorList>
    </citation>
    <scope>NUCLEOTIDE SEQUENCE</scope>
    <source>
        <strain evidence="3">DSM 22850</strain>
    </source>
</reference>
<dbReference type="RefSeq" id="WP_209703948.1">
    <property type="nucleotide sequence ID" value="NZ_JAFIDA010000001.1"/>
</dbReference>
<feature type="transmembrane region" description="Helical" evidence="2">
    <location>
        <begin position="59"/>
        <end position="81"/>
    </location>
</feature>
<feature type="transmembrane region" description="Helical" evidence="2">
    <location>
        <begin position="93"/>
        <end position="113"/>
    </location>
</feature>
<dbReference type="Proteomes" id="UP000675163">
    <property type="component" value="Unassembled WGS sequence"/>
</dbReference>
<evidence type="ECO:0000256" key="2">
    <source>
        <dbReference type="SAM" id="Phobius"/>
    </source>
</evidence>
<gene>
    <name evidence="3" type="ORF">JOF28_000055</name>
</gene>
<evidence type="ECO:0000313" key="4">
    <source>
        <dbReference type="Proteomes" id="UP000675163"/>
    </source>
</evidence>
<evidence type="ECO:0000313" key="3">
    <source>
        <dbReference type="EMBL" id="MBP1324823.1"/>
    </source>
</evidence>
<dbReference type="EMBL" id="JAFIDA010000001">
    <property type="protein sequence ID" value="MBP1324823.1"/>
    <property type="molecule type" value="Genomic_DNA"/>
</dbReference>
<dbReference type="AlphaFoldDB" id="A0A940PQE7"/>
<name>A0A940PQE7_9MICO</name>
<protein>
    <submittedName>
        <fullName evidence="3">Uncharacterized protein</fullName>
    </submittedName>
</protein>
<comment type="caution">
    <text evidence="3">The sequence shown here is derived from an EMBL/GenBank/DDBJ whole genome shotgun (WGS) entry which is preliminary data.</text>
</comment>
<keyword evidence="2" id="KW-0812">Transmembrane</keyword>
<accession>A0A940PQE7</accession>
<feature type="region of interest" description="Disordered" evidence="1">
    <location>
        <begin position="1"/>
        <end position="21"/>
    </location>
</feature>
<keyword evidence="2" id="KW-1133">Transmembrane helix</keyword>
<sequence length="148" mass="16280">MAQPAHGRDPKDNPTRAQRREYYRGIPEREAARNGMTLAEYKKYASMSGETSHKLHQPVGLIVTAAIISVLTGAIVVTAIVQWALHQVNLLESIWVIVLVLVALSVSSWFYAFHEMRTARNRRNDGVTLRPSGHAATIDGPDPGGPVI</sequence>
<keyword evidence="2" id="KW-0472">Membrane</keyword>
<feature type="region of interest" description="Disordered" evidence="1">
    <location>
        <begin position="124"/>
        <end position="148"/>
    </location>
</feature>
<evidence type="ECO:0000256" key="1">
    <source>
        <dbReference type="SAM" id="MobiDB-lite"/>
    </source>
</evidence>
<organism evidence="3 4">
    <name type="scientific">Leucobacter exalbidus</name>
    <dbReference type="NCBI Taxonomy" id="662960"/>
    <lineage>
        <taxon>Bacteria</taxon>
        <taxon>Bacillati</taxon>
        <taxon>Actinomycetota</taxon>
        <taxon>Actinomycetes</taxon>
        <taxon>Micrococcales</taxon>
        <taxon>Microbacteriaceae</taxon>
        <taxon>Leucobacter</taxon>
    </lineage>
</organism>